<dbReference type="KEGG" id="sfol:H3H32_02790"/>
<name>A0A7G5GYF9_9BACT</name>
<feature type="signal peptide" evidence="1">
    <location>
        <begin position="1"/>
        <end position="20"/>
    </location>
</feature>
<organism evidence="3 4">
    <name type="scientific">Spirosoma foliorum</name>
    <dbReference type="NCBI Taxonomy" id="2710596"/>
    <lineage>
        <taxon>Bacteria</taxon>
        <taxon>Pseudomonadati</taxon>
        <taxon>Bacteroidota</taxon>
        <taxon>Cytophagia</taxon>
        <taxon>Cytophagales</taxon>
        <taxon>Cytophagaceae</taxon>
        <taxon>Spirosoma</taxon>
    </lineage>
</organism>
<gene>
    <name evidence="3" type="ORF">H3H32_02790</name>
</gene>
<dbReference type="NCBIfam" id="TIGR02118">
    <property type="entry name" value="EthD family reductase"/>
    <property type="match status" value="1"/>
</dbReference>
<evidence type="ECO:0000256" key="1">
    <source>
        <dbReference type="SAM" id="SignalP"/>
    </source>
</evidence>
<evidence type="ECO:0000313" key="3">
    <source>
        <dbReference type="EMBL" id="QMW03901.1"/>
    </source>
</evidence>
<proteinExistence type="predicted"/>
<dbReference type="Proteomes" id="UP000515369">
    <property type="component" value="Chromosome"/>
</dbReference>
<protein>
    <submittedName>
        <fullName evidence="3">EthD family reductase</fullName>
    </submittedName>
</protein>
<dbReference type="PANTHER" id="PTHR40260:SF2">
    <property type="entry name" value="BLR8190 PROTEIN"/>
    <property type="match status" value="1"/>
</dbReference>
<evidence type="ECO:0000313" key="4">
    <source>
        <dbReference type="Proteomes" id="UP000515369"/>
    </source>
</evidence>
<keyword evidence="4" id="KW-1185">Reference proteome</keyword>
<dbReference type="SUPFAM" id="SSF54909">
    <property type="entry name" value="Dimeric alpha+beta barrel"/>
    <property type="match status" value="1"/>
</dbReference>
<dbReference type="AlphaFoldDB" id="A0A7G5GYF9"/>
<dbReference type="EMBL" id="CP059732">
    <property type="protein sequence ID" value="QMW03901.1"/>
    <property type="molecule type" value="Genomic_DNA"/>
</dbReference>
<evidence type="ECO:0000259" key="2">
    <source>
        <dbReference type="Pfam" id="PF07110"/>
    </source>
</evidence>
<dbReference type="GO" id="GO:0016491">
    <property type="term" value="F:oxidoreductase activity"/>
    <property type="evidence" value="ECO:0007669"/>
    <property type="project" value="InterPro"/>
</dbReference>
<sequence>MKTNLVFVLLVLGTYFSTFAQQTQARKSEIKADVVEKGLIKVSIFYPYAEGKTFDMDYYEKSHMPFVAGLLGSNLVRYTIEKGIASGIPNTPLPFMAIGSFYVKSLPDYQAAIAPNRDAIRADFPKYTNITPTILVSEVVR</sequence>
<dbReference type="Gene3D" id="3.30.70.100">
    <property type="match status" value="1"/>
</dbReference>
<accession>A0A7G5GYF9</accession>
<dbReference type="RefSeq" id="WP_182461157.1">
    <property type="nucleotide sequence ID" value="NZ_CP059732.1"/>
</dbReference>
<reference evidence="3 4" key="1">
    <citation type="submission" date="2020-07" db="EMBL/GenBank/DDBJ databases">
        <title>Spirosoma foliorum sp. nov., isolated from the leaves on the Nejang mountain Korea, Republic of.</title>
        <authorList>
            <person name="Ho H."/>
            <person name="Lee Y.-J."/>
            <person name="Nurcahyanto D.-A."/>
            <person name="Kim S.-G."/>
        </authorList>
    </citation>
    <scope>NUCLEOTIDE SEQUENCE [LARGE SCALE GENOMIC DNA]</scope>
    <source>
        <strain evidence="3 4">PL0136</strain>
    </source>
</reference>
<dbReference type="Pfam" id="PF07110">
    <property type="entry name" value="EthD"/>
    <property type="match status" value="1"/>
</dbReference>
<keyword evidence="1" id="KW-0732">Signal</keyword>
<dbReference type="InterPro" id="IPR011008">
    <property type="entry name" value="Dimeric_a/b-barrel"/>
</dbReference>
<feature type="domain" description="EthD" evidence="2">
    <location>
        <begin position="56"/>
        <end position="126"/>
    </location>
</feature>
<dbReference type="PANTHER" id="PTHR40260">
    <property type="entry name" value="BLR8190 PROTEIN"/>
    <property type="match status" value="1"/>
</dbReference>
<dbReference type="InterPro" id="IPR009799">
    <property type="entry name" value="EthD_dom"/>
</dbReference>
<feature type="chain" id="PRO_5028931450" evidence="1">
    <location>
        <begin position="21"/>
        <end position="141"/>
    </location>
</feature>